<reference evidence="2 3" key="1">
    <citation type="submission" date="2021-06" db="EMBL/GenBank/DDBJ databases">
        <title>Caerostris darwini draft genome.</title>
        <authorList>
            <person name="Kono N."/>
            <person name="Arakawa K."/>
        </authorList>
    </citation>
    <scope>NUCLEOTIDE SEQUENCE [LARGE SCALE GENOMIC DNA]</scope>
</reference>
<protein>
    <recommendedName>
        <fullName evidence="4">Secreted protein</fullName>
    </recommendedName>
</protein>
<evidence type="ECO:0000313" key="2">
    <source>
        <dbReference type="EMBL" id="GIY03685.1"/>
    </source>
</evidence>
<evidence type="ECO:0000313" key="3">
    <source>
        <dbReference type="Proteomes" id="UP001054837"/>
    </source>
</evidence>
<dbReference type="Proteomes" id="UP001054837">
    <property type="component" value="Unassembled WGS sequence"/>
</dbReference>
<organism evidence="2 3">
    <name type="scientific">Caerostris darwini</name>
    <dbReference type="NCBI Taxonomy" id="1538125"/>
    <lineage>
        <taxon>Eukaryota</taxon>
        <taxon>Metazoa</taxon>
        <taxon>Ecdysozoa</taxon>
        <taxon>Arthropoda</taxon>
        <taxon>Chelicerata</taxon>
        <taxon>Arachnida</taxon>
        <taxon>Araneae</taxon>
        <taxon>Araneomorphae</taxon>
        <taxon>Entelegynae</taxon>
        <taxon>Araneoidea</taxon>
        <taxon>Araneidae</taxon>
        <taxon>Caerostris</taxon>
    </lineage>
</organism>
<proteinExistence type="predicted"/>
<sequence>MPGWALPLWRQMVCGATANKSFHPSSPSLLHPCHVPGNPMSRGSILRGRRDHRRSSPDAGFHGNRFCGGNRLRQLRSTPSPHRSASGCHGDGLSNPSSSFRTNRCA</sequence>
<keyword evidence="3" id="KW-1185">Reference proteome</keyword>
<gene>
    <name evidence="2" type="ORF">CDAR_526851</name>
</gene>
<dbReference type="AlphaFoldDB" id="A0AAV4Q3W0"/>
<evidence type="ECO:0008006" key="4">
    <source>
        <dbReference type="Google" id="ProtNLM"/>
    </source>
</evidence>
<feature type="compositionally biased region" description="Low complexity" evidence="1">
    <location>
        <begin position="23"/>
        <end position="32"/>
    </location>
</feature>
<comment type="caution">
    <text evidence="2">The sequence shown here is derived from an EMBL/GenBank/DDBJ whole genome shotgun (WGS) entry which is preliminary data.</text>
</comment>
<feature type="compositionally biased region" description="Polar residues" evidence="1">
    <location>
        <begin position="94"/>
        <end position="106"/>
    </location>
</feature>
<dbReference type="EMBL" id="BPLQ01003839">
    <property type="protein sequence ID" value="GIY03685.1"/>
    <property type="molecule type" value="Genomic_DNA"/>
</dbReference>
<name>A0AAV4Q3W0_9ARAC</name>
<feature type="region of interest" description="Disordered" evidence="1">
    <location>
        <begin position="20"/>
        <end position="106"/>
    </location>
</feature>
<evidence type="ECO:0000256" key="1">
    <source>
        <dbReference type="SAM" id="MobiDB-lite"/>
    </source>
</evidence>
<accession>A0AAV4Q3W0</accession>